<feature type="transmembrane region" description="Helical" evidence="5">
    <location>
        <begin position="320"/>
        <end position="340"/>
    </location>
</feature>
<dbReference type="EMBL" id="JARBHB010000002">
    <property type="protein sequence ID" value="KAJ8891917.1"/>
    <property type="molecule type" value="Genomic_DNA"/>
</dbReference>
<evidence type="ECO:0000256" key="5">
    <source>
        <dbReference type="SAM" id="Phobius"/>
    </source>
</evidence>
<dbReference type="InterPro" id="IPR005828">
    <property type="entry name" value="MFS_sugar_transport-like"/>
</dbReference>
<gene>
    <name evidence="7" type="ORF">PR048_004476</name>
</gene>
<feature type="transmembrane region" description="Helical" evidence="5">
    <location>
        <begin position="290"/>
        <end position="313"/>
    </location>
</feature>
<name>A0ABQ9I5J6_9NEOP</name>
<feature type="transmembrane region" description="Helical" evidence="5">
    <location>
        <begin position="58"/>
        <end position="77"/>
    </location>
</feature>
<dbReference type="InterPro" id="IPR020846">
    <property type="entry name" value="MFS_dom"/>
</dbReference>
<feature type="domain" description="Major facilitator superfamily (MFS) profile" evidence="6">
    <location>
        <begin position="1"/>
        <end position="358"/>
    </location>
</feature>
<comment type="caution">
    <text evidence="7">The sequence shown here is derived from an EMBL/GenBank/DDBJ whole genome shotgun (WGS) entry which is preliminary data.</text>
</comment>
<evidence type="ECO:0000313" key="7">
    <source>
        <dbReference type="EMBL" id="KAJ8891917.1"/>
    </source>
</evidence>
<accession>A0ABQ9I5J6</accession>
<feature type="transmembrane region" description="Helical" evidence="5">
    <location>
        <begin position="89"/>
        <end position="107"/>
    </location>
</feature>
<dbReference type="PANTHER" id="PTHR24064">
    <property type="entry name" value="SOLUTE CARRIER FAMILY 22 MEMBER"/>
    <property type="match status" value="1"/>
</dbReference>
<evidence type="ECO:0000313" key="8">
    <source>
        <dbReference type="Proteomes" id="UP001159363"/>
    </source>
</evidence>
<feature type="transmembrane region" description="Helical" evidence="5">
    <location>
        <begin position="263"/>
        <end position="284"/>
    </location>
</feature>
<dbReference type="PROSITE" id="PS00216">
    <property type="entry name" value="SUGAR_TRANSPORT_1"/>
    <property type="match status" value="1"/>
</dbReference>
<evidence type="ECO:0000256" key="1">
    <source>
        <dbReference type="ARBA" id="ARBA00004141"/>
    </source>
</evidence>
<dbReference type="PROSITE" id="PS50850">
    <property type="entry name" value="MFS"/>
    <property type="match status" value="1"/>
</dbReference>
<reference evidence="7 8" key="1">
    <citation type="submission" date="2023-02" db="EMBL/GenBank/DDBJ databases">
        <title>LHISI_Scaffold_Assembly.</title>
        <authorList>
            <person name="Stuart O.P."/>
            <person name="Cleave R."/>
            <person name="Magrath M.J.L."/>
            <person name="Mikheyev A.S."/>
        </authorList>
    </citation>
    <scope>NUCLEOTIDE SEQUENCE [LARGE SCALE GENOMIC DNA]</scope>
    <source>
        <strain evidence="7">Daus_M_001</strain>
        <tissue evidence="7">Leg muscle</tissue>
    </source>
</reference>
<comment type="subcellular location">
    <subcellularLocation>
        <location evidence="1">Membrane</location>
        <topology evidence="1">Multi-pass membrane protein</topology>
    </subcellularLocation>
</comment>
<dbReference type="InterPro" id="IPR036259">
    <property type="entry name" value="MFS_trans_sf"/>
</dbReference>
<sequence length="358" mass="39907">MNFALNQNSVYERTPLHKRTYPCLARALNERSFATFDLRAHCATWLATLWELVCDRQALPSIAEMMFLTGVALGGLVSGMFSDRFGRKNTLMASLVLQISIAVSMTFCPWLELYMALRFCLGFISVGIVMSGFVLCMELVGGKWRTISGVSYLFPVPLSYIAIAGIAYFIRDWKNLQLAITLPSVLLFALWWVLPESPRWLLAMGRKDEVMAILQEAARVNKRPLPANTDKIFQQMLDAKPPSEEKAGVLDLFRTPNMRKISLVLYVIWFAVYLVYYGLVLNLANIGGDVYVNTVISGVVEIPSIALSILILLKMGRRWPLCLTLVGGGVACLLTLIVPIGEYSPHALTLASPHCMLC</sequence>
<evidence type="ECO:0000256" key="2">
    <source>
        <dbReference type="ARBA" id="ARBA00022692"/>
    </source>
</evidence>
<proteinExistence type="predicted"/>
<feature type="transmembrane region" description="Helical" evidence="5">
    <location>
        <begin position="113"/>
        <end position="140"/>
    </location>
</feature>
<feature type="transmembrane region" description="Helical" evidence="5">
    <location>
        <begin position="152"/>
        <end position="170"/>
    </location>
</feature>
<evidence type="ECO:0000256" key="3">
    <source>
        <dbReference type="ARBA" id="ARBA00022989"/>
    </source>
</evidence>
<dbReference type="SUPFAM" id="SSF103473">
    <property type="entry name" value="MFS general substrate transporter"/>
    <property type="match status" value="1"/>
</dbReference>
<keyword evidence="2 5" id="KW-0812">Transmembrane</keyword>
<keyword evidence="3 5" id="KW-1133">Transmembrane helix</keyword>
<dbReference type="Pfam" id="PF00083">
    <property type="entry name" value="Sugar_tr"/>
    <property type="match status" value="1"/>
</dbReference>
<dbReference type="InterPro" id="IPR005829">
    <property type="entry name" value="Sugar_transporter_CS"/>
</dbReference>
<evidence type="ECO:0000256" key="4">
    <source>
        <dbReference type="ARBA" id="ARBA00023136"/>
    </source>
</evidence>
<dbReference type="Gene3D" id="1.20.1250.20">
    <property type="entry name" value="MFS general substrate transporter like domains"/>
    <property type="match status" value="1"/>
</dbReference>
<feature type="transmembrane region" description="Helical" evidence="5">
    <location>
        <begin position="176"/>
        <end position="194"/>
    </location>
</feature>
<evidence type="ECO:0000259" key="6">
    <source>
        <dbReference type="PROSITE" id="PS50850"/>
    </source>
</evidence>
<dbReference type="Proteomes" id="UP001159363">
    <property type="component" value="Chromosome 2"/>
</dbReference>
<protein>
    <recommendedName>
        <fullName evidence="6">Major facilitator superfamily (MFS) profile domain-containing protein</fullName>
    </recommendedName>
</protein>
<organism evidence="7 8">
    <name type="scientific">Dryococelus australis</name>
    <dbReference type="NCBI Taxonomy" id="614101"/>
    <lineage>
        <taxon>Eukaryota</taxon>
        <taxon>Metazoa</taxon>
        <taxon>Ecdysozoa</taxon>
        <taxon>Arthropoda</taxon>
        <taxon>Hexapoda</taxon>
        <taxon>Insecta</taxon>
        <taxon>Pterygota</taxon>
        <taxon>Neoptera</taxon>
        <taxon>Polyneoptera</taxon>
        <taxon>Phasmatodea</taxon>
        <taxon>Verophasmatodea</taxon>
        <taxon>Anareolatae</taxon>
        <taxon>Phasmatidae</taxon>
        <taxon>Eurycanthinae</taxon>
        <taxon>Dryococelus</taxon>
    </lineage>
</organism>
<keyword evidence="4 5" id="KW-0472">Membrane</keyword>
<keyword evidence="8" id="KW-1185">Reference proteome</keyword>